<dbReference type="PRINTS" id="PR00737">
    <property type="entry name" value="GLHYDRLASE16"/>
</dbReference>
<keyword evidence="9" id="KW-0052">Apoplast</keyword>
<dbReference type="Pfam" id="PF06955">
    <property type="entry name" value="XET_C"/>
    <property type="match status" value="1"/>
</dbReference>
<dbReference type="OrthoDB" id="4781at2759"/>
<dbReference type="PANTHER" id="PTHR31062">
    <property type="entry name" value="XYLOGLUCAN ENDOTRANSGLUCOSYLASE/HYDROLASE PROTEIN 8-RELATED"/>
    <property type="match status" value="1"/>
</dbReference>
<dbReference type="PIRSF" id="PIRSF005604">
    <property type="entry name" value="XET"/>
    <property type="match status" value="1"/>
</dbReference>
<dbReference type="CDD" id="cd02176">
    <property type="entry name" value="GH16_XET"/>
    <property type="match status" value="1"/>
</dbReference>
<dbReference type="InterPro" id="IPR013320">
    <property type="entry name" value="ConA-like_dom_sf"/>
</dbReference>
<dbReference type="GO" id="GO:0010411">
    <property type="term" value="P:xyloglucan metabolic process"/>
    <property type="evidence" value="ECO:0007669"/>
    <property type="project" value="InterPro"/>
</dbReference>
<feature type="active site" description="Nucleophile" evidence="6">
    <location>
        <position position="102"/>
    </location>
</feature>
<name>A0A9D4U6S1_ADICA</name>
<evidence type="ECO:0000256" key="3">
    <source>
        <dbReference type="ARBA" id="ARBA00023157"/>
    </source>
</evidence>
<dbReference type="InterPro" id="IPR008264">
    <property type="entry name" value="Beta_glucanase"/>
</dbReference>
<evidence type="ECO:0000259" key="10">
    <source>
        <dbReference type="PROSITE" id="PS51762"/>
    </source>
</evidence>
<comment type="function">
    <text evidence="9">Catalyzes xyloglucan endohydrolysis (XEH) and/or endotransglycosylation (XET). Cleaves and religates xyloglucan polymers, an essential constituent of the primary cell wall, and thereby participates in cell wall construction of growing tissues.</text>
</comment>
<proteinExistence type="inferred from homology"/>
<gene>
    <name evidence="11" type="ORF">GOP47_0022582</name>
</gene>
<comment type="similarity">
    <text evidence="9">Belongs to the glycosyl hydrolase 16 family.</text>
</comment>
<dbReference type="GO" id="GO:0042546">
    <property type="term" value="P:cell wall biogenesis"/>
    <property type="evidence" value="ECO:0007669"/>
    <property type="project" value="InterPro"/>
</dbReference>
<dbReference type="PROSITE" id="PS01034">
    <property type="entry name" value="GH16_1"/>
    <property type="match status" value="1"/>
</dbReference>
<dbReference type="GO" id="GO:0071555">
    <property type="term" value="P:cell wall organization"/>
    <property type="evidence" value="ECO:0007669"/>
    <property type="project" value="UniProtKB-KW"/>
</dbReference>
<feature type="chain" id="PRO_5039744683" description="Xyloglucan endotransglucosylase/hydrolase" evidence="9">
    <location>
        <begin position="26"/>
        <end position="283"/>
    </location>
</feature>
<evidence type="ECO:0000256" key="6">
    <source>
        <dbReference type="PIRSR" id="PIRSR005604-1"/>
    </source>
</evidence>
<keyword evidence="9" id="KW-0961">Cell wall biogenesis/degradation</keyword>
<dbReference type="GO" id="GO:0048046">
    <property type="term" value="C:apoplast"/>
    <property type="evidence" value="ECO:0007669"/>
    <property type="project" value="UniProtKB-SubCell"/>
</dbReference>
<feature type="signal peptide" evidence="9">
    <location>
        <begin position="1"/>
        <end position="25"/>
    </location>
</feature>
<comment type="PTM">
    <text evidence="9">Contains at least one intrachain disulfide bond essential for its enzymatic activity.</text>
</comment>
<comment type="caution">
    <text evidence="11">The sequence shown here is derived from an EMBL/GenBank/DDBJ whole genome shotgun (WGS) entry which is preliminary data.</text>
</comment>
<accession>A0A9D4U6S1</accession>
<dbReference type="Proteomes" id="UP000886520">
    <property type="component" value="Chromosome 22"/>
</dbReference>
<dbReference type="InterPro" id="IPR008263">
    <property type="entry name" value="GH16_AS"/>
</dbReference>
<evidence type="ECO:0000256" key="2">
    <source>
        <dbReference type="ARBA" id="ARBA00022801"/>
    </source>
</evidence>
<dbReference type="Pfam" id="PF00722">
    <property type="entry name" value="Glyco_hydro_16"/>
    <property type="match status" value="1"/>
</dbReference>
<keyword evidence="5 9" id="KW-0326">Glycosidase</keyword>
<dbReference type="GO" id="GO:0016762">
    <property type="term" value="F:xyloglucan:xyloglucosyl transferase activity"/>
    <property type="evidence" value="ECO:0007669"/>
    <property type="project" value="UniProtKB-EC"/>
</dbReference>
<evidence type="ECO:0000256" key="5">
    <source>
        <dbReference type="ARBA" id="ARBA00023295"/>
    </source>
</evidence>
<dbReference type="GO" id="GO:0004553">
    <property type="term" value="F:hydrolase activity, hydrolyzing O-glycosyl compounds"/>
    <property type="evidence" value="ECO:0007669"/>
    <property type="project" value="InterPro"/>
</dbReference>
<evidence type="ECO:0000256" key="9">
    <source>
        <dbReference type="RuleBase" id="RU361120"/>
    </source>
</evidence>
<evidence type="ECO:0000256" key="1">
    <source>
        <dbReference type="ARBA" id="ARBA00022679"/>
    </source>
</evidence>
<dbReference type="SUPFAM" id="SSF49899">
    <property type="entry name" value="Concanavalin A-like lectins/glucanases"/>
    <property type="match status" value="1"/>
</dbReference>
<protein>
    <recommendedName>
        <fullName evidence="9">Xyloglucan endotransglucosylase/hydrolase</fullName>
        <ecNumber evidence="9">2.4.1.207</ecNumber>
    </recommendedName>
</protein>
<organism evidence="11 12">
    <name type="scientific">Adiantum capillus-veneris</name>
    <name type="common">Maidenhair fern</name>
    <dbReference type="NCBI Taxonomy" id="13818"/>
    <lineage>
        <taxon>Eukaryota</taxon>
        <taxon>Viridiplantae</taxon>
        <taxon>Streptophyta</taxon>
        <taxon>Embryophyta</taxon>
        <taxon>Tracheophyta</taxon>
        <taxon>Polypodiopsida</taxon>
        <taxon>Polypodiidae</taxon>
        <taxon>Polypodiales</taxon>
        <taxon>Pteridineae</taxon>
        <taxon>Pteridaceae</taxon>
        <taxon>Vittarioideae</taxon>
        <taxon>Adiantum</taxon>
    </lineage>
</organism>
<feature type="active site" description="Proton donor" evidence="8">
    <location>
        <position position="106"/>
    </location>
</feature>
<keyword evidence="12" id="KW-1185">Reference proteome</keyword>
<keyword evidence="3" id="KW-1015">Disulfide bond</keyword>
<dbReference type="Gene3D" id="2.60.120.200">
    <property type="match status" value="1"/>
</dbReference>
<feature type="domain" description="GH16" evidence="10">
    <location>
        <begin position="1"/>
        <end position="216"/>
    </location>
</feature>
<evidence type="ECO:0000256" key="7">
    <source>
        <dbReference type="PIRSR" id="PIRSR005604-2"/>
    </source>
</evidence>
<keyword evidence="1 9" id="KW-0808">Transferase</keyword>
<keyword evidence="9" id="KW-0964">Secreted</keyword>
<keyword evidence="2 9" id="KW-0378">Hydrolase</keyword>
<feature type="glycosylation site" description="N-linked (GlcNAc...) asparagine" evidence="7">
    <location>
        <position position="110"/>
    </location>
</feature>
<dbReference type="InterPro" id="IPR016455">
    <property type="entry name" value="XTH"/>
</dbReference>
<evidence type="ECO:0000313" key="11">
    <source>
        <dbReference type="EMBL" id="KAI5062043.1"/>
    </source>
</evidence>
<dbReference type="EMBL" id="JABFUD020000022">
    <property type="protein sequence ID" value="KAI5062043.1"/>
    <property type="molecule type" value="Genomic_DNA"/>
</dbReference>
<evidence type="ECO:0000256" key="4">
    <source>
        <dbReference type="ARBA" id="ARBA00023180"/>
    </source>
</evidence>
<comment type="subcellular location">
    <subcellularLocation>
        <location evidence="9">Secreted</location>
        <location evidence="9">Cell wall</location>
    </subcellularLocation>
    <subcellularLocation>
        <location evidence="9">Secreted</location>
        <location evidence="9">Extracellular space</location>
        <location evidence="9">Apoplast</location>
    </subcellularLocation>
</comment>
<feature type="active site" description="Nucleophile" evidence="6">
    <location>
        <position position="106"/>
    </location>
</feature>
<dbReference type="EC" id="2.4.1.207" evidence="9"/>
<sequence>MSRGRAAVVVVVVIVVIASSGVAEGRYSGDFEVTWGPDNVKSFNNDHVLKIVLDNVTASGFGSKKSYLFGSFQMNMKLVRGNSAGTVTAYYFASDKDDIRDELDFEFLGNVSGQPYILQTNVFWNGTGGREQRNYLWFDPAAAYHNYSVIWNPYQIIMAVDGIPIRVVKNNEDIGIPYLRLQPMKIYASIWDGSIWATQGGAIKINWAKSPFVASFGKYSFDACKNGKASCTRKRWWNNPPYQTFNVDQQSQLQYANQYKVYDYCEDKERYPDTPIECARNNI</sequence>
<dbReference type="InterPro" id="IPR044791">
    <property type="entry name" value="Beta-glucanase/XTH"/>
</dbReference>
<dbReference type="InterPro" id="IPR000757">
    <property type="entry name" value="Beta-glucanase-like"/>
</dbReference>
<keyword evidence="9" id="KW-0134">Cell wall</keyword>
<evidence type="ECO:0000256" key="8">
    <source>
        <dbReference type="PIRSR" id="PIRSR608264-1"/>
    </source>
</evidence>
<evidence type="ECO:0000313" key="12">
    <source>
        <dbReference type="Proteomes" id="UP000886520"/>
    </source>
</evidence>
<keyword evidence="4" id="KW-0325">Glycoprotein</keyword>
<reference evidence="11" key="1">
    <citation type="submission" date="2021-01" db="EMBL/GenBank/DDBJ databases">
        <title>Adiantum capillus-veneris genome.</title>
        <authorList>
            <person name="Fang Y."/>
            <person name="Liao Q."/>
        </authorList>
    </citation>
    <scope>NUCLEOTIDE SEQUENCE</scope>
    <source>
        <strain evidence="11">H3</strain>
        <tissue evidence="11">Leaf</tissue>
    </source>
</reference>
<keyword evidence="9" id="KW-0732">Signal</keyword>
<dbReference type="PROSITE" id="PS51762">
    <property type="entry name" value="GH16_2"/>
    <property type="match status" value="1"/>
</dbReference>
<dbReference type="AlphaFoldDB" id="A0A9D4U6S1"/>
<dbReference type="InterPro" id="IPR010713">
    <property type="entry name" value="XET_C"/>
</dbReference>